<dbReference type="InterPro" id="IPR020007">
    <property type="entry name" value="NeuB/NeuA"/>
</dbReference>
<dbReference type="GO" id="GO:0050462">
    <property type="term" value="F:N-acetylneuraminate synthase activity"/>
    <property type="evidence" value="ECO:0007669"/>
    <property type="project" value="UniProtKB-EC"/>
</dbReference>
<evidence type="ECO:0000313" key="3">
    <source>
        <dbReference type="Proteomes" id="UP001179483"/>
    </source>
</evidence>
<organism evidence="2 3">
    <name type="scientific">Aerococcus urinaeequi</name>
    <dbReference type="NCBI Taxonomy" id="51665"/>
    <lineage>
        <taxon>Bacteria</taxon>
        <taxon>Bacillati</taxon>
        <taxon>Bacillota</taxon>
        <taxon>Bacilli</taxon>
        <taxon>Lactobacillales</taxon>
        <taxon>Aerococcaceae</taxon>
        <taxon>Aerococcus</taxon>
    </lineage>
</organism>
<dbReference type="GO" id="GO:0016051">
    <property type="term" value="P:carbohydrate biosynthetic process"/>
    <property type="evidence" value="ECO:0007669"/>
    <property type="project" value="InterPro"/>
</dbReference>
<name>A0AAF0BJH5_9LACT</name>
<dbReference type="EMBL" id="CP116590">
    <property type="protein sequence ID" value="WCG37231.1"/>
    <property type="molecule type" value="Genomic_DNA"/>
</dbReference>
<dbReference type="AlphaFoldDB" id="A0AAF0BJH5"/>
<dbReference type="InterPro" id="IPR013785">
    <property type="entry name" value="Aldolase_TIM"/>
</dbReference>
<dbReference type="InterPro" id="IPR013974">
    <property type="entry name" value="SAF"/>
</dbReference>
<dbReference type="NCBIfam" id="TIGR03569">
    <property type="entry name" value="NeuB_NnaB"/>
    <property type="match status" value="1"/>
</dbReference>
<proteinExistence type="predicted"/>
<dbReference type="InterPro" id="IPR051690">
    <property type="entry name" value="PseI-like"/>
</dbReference>
<sequence length="332" mass="36742">MNRTYVIAEAGVNHNGNLSIAKELIDEAVHAGADAVKFQFFKAEKLVTKSAKKADYQIAGSKNTKTQFDMLQQLELDEESFVILKDYCDEKGIDFLTSAFDIEGIEFLKSLGMKYFKIPSGEITNLPYLRAIANTGINSILSTGMSTYSDIENALSILQVKDKTKVTVLQCNTDYPTRMGDVNLKAMNSIKKAFNVRVGYSDHTNGIEIPIAAVALGATVIEKHFTLDKTLPGPDHKASLEPNELAEMISAIRNIEMALGDGVKRLTDSERKNLPVVRKSIVASKNIDIGEYFTEDNIEVKRPGTGLSPMHWDNIIGKKSKKAFKEDEVIEL</sequence>
<gene>
    <name evidence="2" type="primary">neuB</name>
    <name evidence="2" type="ORF">PML80_06795</name>
</gene>
<dbReference type="Gene3D" id="3.20.20.70">
    <property type="entry name" value="Aldolase class I"/>
    <property type="match status" value="1"/>
</dbReference>
<dbReference type="SUPFAM" id="SSF51569">
    <property type="entry name" value="Aldolase"/>
    <property type="match status" value="1"/>
</dbReference>
<dbReference type="InterPro" id="IPR013132">
    <property type="entry name" value="PseI/NeuA/B-like_N"/>
</dbReference>
<accession>A0AAF0BJH5</accession>
<dbReference type="Proteomes" id="UP001179483">
    <property type="component" value="Chromosome"/>
</dbReference>
<dbReference type="InterPro" id="IPR057736">
    <property type="entry name" value="SAF_PseI/NeuA/NeuB"/>
</dbReference>
<dbReference type="InterPro" id="IPR036732">
    <property type="entry name" value="AFP_Neu5c_C_sf"/>
</dbReference>
<protein>
    <submittedName>
        <fullName evidence="2">N-acetylneuraminate synthase</fullName>
        <ecNumber evidence="2">2.5.1.56</ecNumber>
    </submittedName>
</protein>
<dbReference type="Pfam" id="PF08666">
    <property type="entry name" value="SAF"/>
    <property type="match status" value="1"/>
</dbReference>
<keyword evidence="2" id="KW-0808">Transferase</keyword>
<dbReference type="CDD" id="cd11615">
    <property type="entry name" value="SAF_NeuB_like"/>
    <property type="match status" value="1"/>
</dbReference>
<evidence type="ECO:0000313" key="2">
    <source>
        <dbReference type="EMBL" id="WCG37231.1"/>
    </source>
</evidence>
<feature type="domain" description="AFP-like" evidence="1">
    <location>
        <begin position="280"/>
        <end position="332"/>
    </location>
</feature>
<dbReference type="InterPro" id="IPR006190">
    <property type="entry name" value="SAF_AFP_Neu5Ac"/>
</dbReference>
<dbReference type="PANTHER" id="PTHR42966:SF1">
    <property type="entry name" value="SIALIC ACID SYNTHASE"/>
    <property type="match status" value="1"/>
</dbReference>
<dbReference type="EC" id="2.5.1.56" evidence="2"/>
<dbReference type="Pfam" id="PF03102">
    <property type="entry name" value="NeuB"/>
    <property type="match status" value="1"/>
</dbReference>
<dbReference type="Gene3D" id="3.90.1210.10">
    <property type="entry name" value="Antifreeze-like/N-acetylneuraminic acid synthase C-terminal domain"/>
    <property type="match status" value="1"/>
</dbReference>
<dbReference type="SUPFAM" id="SSF51269">
    <property type="entry name" value="AFP III-like domain"/>
    <property type="match status" value="1"/>
</dbReference>
<dbReference type="PANTHER" id="PTHR42966">
    <property type="entry name" value="N-ACETYLNEURAMINATE SYNTHASE"/>
    <property type="match status" value="1"/>
</dbReference>
<dbReference type="GO" id="GO:0047444">
    <property type="term" value="F:N-acylneuraminate-9-phosphate synthase activity"/>
    <property type="evidence" value="ECO:0007669"/>
    <property type="project" value="TreeGrafter"/>
</dbReference>
<dbReference type="RefSeq" id="WP_271735516.1">
    <property type="nucleotide sequence ID" value="NZ_CP116590.1"/>
</dbReference>
<reference evidence="2" key="1">
    <citation type="submission" date="2023-01" db="EMBL/GenBank/DDBJ databases">
        <title>Oxazolidinone resistance genes in florfenicol resistant enterococci from beef cattle and veal calves at slaughter.</title>
        <authorList>
            <person name="Biggel M."/>
        </authorList>
    </citation>
    <scope>NUCLEOTIDE SEQUENCE</scope>
    <source>
        <strain evidence="2">K79-1</strain>
    </source>
</reference>
<dbReference type="PROSITE" id="PS50844">
    <property type="entry name" value="AFP_LIKE"/>
    <property type="match status" value="1"/>
</dbReference>
<evidence type="ECO:0000259" key="1">
    <source>
        <dbReference type="PROSITE" id="PS50844"/>
    </source>
</evidence>